<dbReference type="CDD" id="cd22191">
    <property type="entry name" value="DPBB_RlpA_EXP_N-like"/>
    <property type="match status" value="1"/>
</dbReference>
<dbReference type="Gene3D" id="2.40.40.10">
    <property type="entry name" value="RlpA-like domain"/>
    <property type="match status" value="1"/>
</dbReference>
<dbReference type="InterPro" id="IPR036908">
    <property type="entry name" value="RlpA-like_sf"/>
</dbReference>
<keyword evidence="1 2" id="KW-0732">Signal</keyword>
<evidence type="ECO:0000313" key="3">
    <source>
        <dbReference type="EMBL" id="OKP12893.1"/>
    </source>
</evidence>
<evidence type="ECO:0000313" key="4">
    <source>
        <dbReference type="Proteomes" id="UP000186955"/>
    </source>
</evidence>
<comment type="caution">
    <text evidence="3">The sequence shown here is derived from an EMBL/GenBank/DDBJ whole genome shotgun (WGS) entry which is preliminary data.</text>
</comment>
<evidence type="ECO:0000256" key="2">
    <source>
        <dbReference type="SAM" id="SignalP"/>
    </source>
</evidence>
<keyword evidence="4" id="KW-1185">Reference proteome</keyword>
<reference evidence="3 4" key="1">
    <citation type="submission" date="2016-10" db="EMBL/GenBank/DDBJ databases">
        <title>Genome sequence of the ascomycete fungus Penicillium subrubescens.</title>
        <authorList>
            <person name="De Vries R.P."/>
            <person name="Peng M."/>
            <person name="Dilokpimol A."/>
            <person name="Hilden K."/>
            <person name="Makela M.R."/>
            <person name="Grigoriev I."/>
            <person name="Riley R."/>
            <person name="Granchi Z."/>
        </authorList>
    </citation>
    <scope>NUCLEOTIDE SEQUENCE [LARGE SCALE GENOMIC DNA]</scope>
    <source>
        <strain evidence="3 4">CBS 132785</strain>
    </source>
</reference>
<dbReference type="PANTHER" id="PTHR31836">
    <property type="match status" value="1"/>
</dbReference>
<dbReference type="OrthoDB" id="623670at2759"/>
<dbReference type="Proteomes" id="UP000186955">
    <property type="component" value="Unassembled WGS sequence"/>
</dbReference>
<name>A0A1Q5UKC0_9EURO</name>
<organism evidence="3 4">
    <name type="scientific">Penicillium subrubescens</name>
    <dbReference type="NCBI Taxonomy" id="1316194"/>
    <lineage>
        <taxon>Eukaryota</taxon>
        <taxon>Fungi</taxon>
        <taxon>Dikarya</taxon>
        <taxon>Ascomycota</taxon>
        <taxon>Pezizomycotina</taxon>
        <taxon>Eurotiomycetes</taxon>
        <taxon>Eurotiomycetidae</taxon>
        <taxon>Eurotiales</taxon>
        <taxon>Aspergillaceae</taxon>
        <taxon>Penicillium</taxon>
    </lineage>
</organism>
<protein>
    <submittedName>
        <fullName evidence="3">Allergen Asp f 7</fullName>
    </submittedName>
</protein>
<feature type="signal peptide" evidence="2">
    <location>
        <begin position="1"/>
        <end position="19"/>
    </location>
</feature>
<dbReference type="EMBL" id="MNBE01000176">
    <property type="protein sequence ID" value="OKP12893.1"/>
    <property type="molecule type" value="Genomic_DNA"/>
</dbReference>
<dbReference type="STRING" id="1316194.A0A1Q5UKC0"/>
<dbReference type="InterPro" id="IPR051477">
    <property type="entry name" value="Expansin_CellWall"/>
</dbReference>
<sequence>MSILMSNFVLGLFSTSGLAGDVNDCFDAWKAISMTISPSETTPARSGLVLQEENAILSTSIAALSSLHTSYVNVVVPSSVSQSSSFNTGACSETAPCTGDITYYDTATTASNPSFCGTTNNGLTEFVVALPHGIITNSDCGKTVTVTYKGITKTGQVVDKCVGCDNTSVDLSRAFFEALAGSLDAGRISGVKWYIN</sequence>
<dbReference type="AlphaFoldDB" id="A0A1Q5UKC0"/>
<dbReference type="PANTHER" id="PTHR31836:SF28">
    <property type="entry name" value="SRCR DOMAIN-CONTAINING PROTEIN-RELATED"/>
    <property type="match status" value="1"/>
</dbReference>
<gene>
    <name evidence="3" type="ORF">PENSUB_1458</name>
</gene>
<feature type="chain" id="PRO_5013384536" evidence="2">
    <location>
        <begin position="20"/>
        <end position="196"/>
    </location>
</feature>
<dbReference type="SUPFAM" id="SSF50685">
    <property type="entry name" value="Barwin-like endoglucanases"/>
    <property type="match status" value="1"/>
</dbReference>
<proteinExistence type="predicted"/>
<accession>A0A1Q5UKC0</accession>
<evidence type="ECO:0000256" key="1">
    <source>
        <dbReference type="ARBA" id="ARBA00022729"/>
    </source>
</evidence>